<gene>
    <name evidence="2" type="ORF">CWR45_05295</name>
</gene>
<sequence>MRGGFLGIDPTETAAKIFVWDIEEEEKLTEFVPKIPDAAVQPKMISGMSLGPDELLWSAADGTIFAMDPDTLEIVKSKNIYPDVTDYGRWRPIHIRWGVDGLMYTTLAGKLTVVNPSTLELETLAETELMTIGDDGNIYYADGSDVMMKIEVMEKVTLEIILDLIEQQSKDGNIQHSLSKKLVHSVKQAIHHRDMDRLQQADKFVQKALRHLEEAHQSEITADAKMEIRGLLENLK</sequence>
<comment type="caution">
    <text evidence="2">The sequence shown here is derived from an EMBL/GenBank/DDBJ whole genome shotgun (WGS) entry which is preliminary data.</text>
</comment>
<reference evidence="3" key="1">
    <citation type="submission" date="2017-11" db="EMBL/GenBank/DDBJ databases">
        <authorList>
            <person name="Zhu W."/>
        </authorList>
    </citation>
    <scope>NUCLEOTIDE SEQUENCE [LARGE SCALE GENOMIC DNA]</scope>
    <source>
        <strain evidence="3">CAU 1051</strain>
    </source>
</reference>
<dbReference type="RefSeq" id="WP_115748760.1">
    <property type="nucleotide sequence ID" value="NZ_PIOD01000005.1"/>
</dbReference>
<evidence type="ECO:0000313" key="3">
    <source>
        <dbReference type="Proteomes" id="UP000256520"/>
    </source>
</evidence>
<dbReference type="EMBL" id="PIOD01000005">
    <property type="protein sequence ID" value="RDW20648.1"/>
    <property type="molecule type" value="Genomic_DNA"/>
</dbReference>
<evidence type="ECO:0000259" key="1">
    <source>
        <dbReference type="Pfam" id="PF22888"/>
    </source>
</evidence>
<dbReference type="OrthoDB" id="843723at2"/>
<accession>A0A3D8PZ93</accession>
<evidence type="ECO:0000313" key="2">
    <source>
        <dbReference type="EMBL" id="RDW20648.1"/>
    </source>
</evidence>
<dbReference type="Proteomes" id="UP000256520">
    <property type="component" value="Unassembled WGS sequence"/>
</dbReference>
<organism evidence="2 3">
    <name type="scientific">Oceanobacillus chungangensis</name>
    <dbReference type="NCBI Taxonomy" id="1229152"/>
    <lineage>
        <taxon>Bacteria</taxon>
        <taxon>Bacillati</taxon>
        <taxon>Bacillota</taxon>
        <taxon>Bacilli</taxon>
        <taxon>Bacillales</taxon>
        <taxon>Bacillaceae</taxon>
        <taxon>Oceanobacillus</taxon>
    </lineage>
</organism>
<dbReference type="InterPro" id="IPR054470">
    <property type="entry name" value="FIMAH_dom"/>
</dbReference>
<protein>
    <recommendedName>
        <fullName evidence="1">FIMAH domain-containing protein</fullName>
    </recommendedName>
</protein>
<dbReference type="SUPFAM" id="SSF63829">
    <property type="entry name" value="Calcium-dependent phosphotriesterase"/>
    <property type="match status" value="1"/>
</dbReference>
<feature type="domain" description="FIMAH" evidence="1">
    <location>
        <begin position="161"/>
        <end position="235"/>
    </location>
</feature>
<dbReference type="AlphaFoldDB" id="A0A3D8PZ93"/>
<proteinExistence type="predicted"/>
<dbReference type="Pfam" id="PF22888">
    <property type="entry name" value="FIMAH"/>
    <property type="match status" value="1"/>
</dbReference>
<name>A0A3D8PZ93_9BACI</name>
<keyword evidence="3" id="KW-1185">Reference proteome</keyword>